<name>A0A2A6CLH6_PRIPA</name>
<reference evidence="2" key="1">
    <citation type="journal article" date="2008" name="Nat. Genet.">
        <title>The Pristionchus pacificus genome provides a unique perspective on nematode lifestyle and parasitism.</title>
        <authorList>
            <person name="Dieterich C."/>
            <person name="Clifton S.W."/>
            <person name="Schuster L.N."/>
            <person name="Chinwalla A."/>
            <person name="Delehaunty K."/>
            <person name="Dinkelacker I."/>
            <person name="Fulton L."/>
            <person name="Fulton R."/>
            <person name="Godfrey J."/>
            <person name="Minx P."/>
            <person name="Mitreva M."/>
            <person name="Roeseler W."/>
            <person name="Tian H."/>
            <person name="Witte H."/>
            <person name="Yang S.P."/>
            <person name="Wilson R.K."/>
            <person name="Sommer R.J."/>
        </authorList>
    </citation>
    <scope>NUCLEOTIDE SEQUENCE [LARGE SCALE GENOMIC DNA]</scope>
    <source>
        <strain evidence="2">PS312</strain>
    </source>
</reference>
<sequence>MDTSELTRVSGSVTAAIGSFHSIAGILFLIIKSVVLLLIVFDQDSRGGLYRKYLISLQLSSTITDLICNLYAPILLVNCRLVYADSWLAHQISFTTFGTIETCTFGVVANSYFACGLIPQIIYIAPMGVLCVLYFNIASMPFEEAVIIKSTARKCAKLRNKFTRASIIFKRDPNPASTASALVFTVITTHTVLHSLTILACSPSYRKTLFDCCESRPIAFP</sequence>
<gene>
    <name evidence="1" type="primary">WBGene00279880</name>
</gene>
<keyword evidence="2" id="KW-1185">Reference proteome</keyword>
<dbReference type="EnsemblMetazoa" id="PPA41511.1">
    <property type="protein sequence ID" value="PPA41511.1"/>
    <property type="gene ID" value="WBGene00279880"/>
</dbReference>
<accession>A0A8R1UVF5</accession>
<evidence type="ECO:0000313" key="2">
    <source>
        <dbReference type="Proteomes" id="UP000005239"/>
    </source>
</evidence>
<dbReference type="PANTHER" id="PTHR22941:SF26">
    <property type="entry name" value="SERPENTINE RECEPTOR, CLASS H"/>
    <property type="match status" value="1"/>
</dbReference>
<organism evidence="1 2">
    <name type="scientific">Pristionchus pacificus</name>
    <name type="common">Parasitic nematode worm</name>
    <dbReference type="NCBI Taxonomy" id="54126"/>
    <lineage>
        <taxon>Eukaryota</taxon>
        <taxon>Metazoa</taxon>
        <taxon>Ecdysozoa</taxon>
        <taxon>Nematoda</taxon>
        <taxon>Chromadorea</taxon>
        <taxon>Rhabditida</taxon>
        <taxon>Rhabditina</taxon>
        <taxon>Diplogasteromorpha</taxon>
        <taxon>Diplogasteroidea</taxon>
        <taxon>Neodiplogasteridae</taxon>
        <taxon>Pristionchus</taxon>
    </lineage>
</organism>
<proteinExistence type="predicted"/>
<dbReference type="Proteomes" id="UP000005239">
    <property type="component" value="Unassembled WGS sequence"/>
</dbReference>
<evidence type="ECO:0000313" key="1">
    <source>
        <dbReference type="EnsemblMetazoa" id="PPA41511.1"/>
    </source>
</evidence>
<accession>A0A2A6CLH6</accession>
<dbReference type="InterPro" id="IPR053220">
    <property type="entry name" value="Nematode_rcpt-like_serp_H"/>
</dbReference>
<protein>
    <submittedName>
        <fullName evidence="1">Uncharacterized protein</fullName>
    </submittedName>
</protein>
<dbReference type="AlphaFoldDB" id="A0A2A6CLH6"/>
<reference evidence="1" key="2">
    <citation type="submission" date="2022-06" db="UniProtKB">
        <authorList>
            <consortium name="EnsemblMetazoa"/>
        </authorList>
    </citation>
    <scope>IDENTIFICATION</scope>
    <source>
        <strain evidence="1">PS312</strain>
    </source>
</reference>
<dbReference type="PANTHER" id="PTHR22941">
    <property type="entry name" value="SERPENTINE RECEPTOR"/>
    <property type="match status" value="1"/>
</dbReference>